<evidence type="ECO:0000313" key="6">
    <source>
        <dbReference type="EMBL" id="KAK3224567.1"/>
    </source>
</evidence>
<organism evidence="6 7">
    <name type="scientific">Dipteronia sinensis</name>
    <dbReference type="NCBI Taxonomy" id="43782"/>
    <lineage>
        <taxon>Eukaryota</taxon>
        <taxon>Viridiplantae</taxon>
        <taxon>Streptophyta</taxon>
        <taxon>Embryophyta</taxon>
        <taxon>Tracheophyta</taxon>
        <taxon>Spermatophyta</taxon>
        <taxon>Magnoliopsida</taxon>
        <taxon>eudicotyledons</taxon>
        <taxon>Gunneridae</taxon>
        <taxon>Pentapetalae</taxon>
        <taxon>rosids</taxon>
        <taxon>malvids</taxon>
        <taxon>Sapindales</taxon>
        <taxon>Sapindaceae</taxon>
        <taxon>Hippocastanoideae</taxon>
        <taxon>Acereae</taxon>
        <taxon>Dipteronia</taxon>
    </lineage>
</organism>
<comment type="similarity">
    <text evidence="1">Belongs to the peptidase C48 family.</text>
</comment>
<dbReference type="AlphaFoldDB" id="A0AAE0AUW9"/>
<feature type="region of interest" description="Disordered" evidence="4">
    <location>
        <begin position="100"/>
        <end position="120"/>
    </location>
</feature>
<protein>
    <recommendedName>
        <fullName evidence="5">Ubiquitin-like protease family profile domain-containing protein</fullName>
    </recommendedName>
</protein>
<proteinExistence type="inferred from homology"/>
<name>A0AAE0AUW9_9ROSI</name>
<accession>A0AAE0AUW9</accession>
<evidence type="ECO:0000256" key="2">
    <source>
        <dbReference type="ARBA" id="ARBA00022670"/>
    </source>
</evidence>
<dbReference type="Pfam" id="PF02902">
    <property type="entry name" value="Peptidase_C48"/>
    <property type="match status" value="1"/>
</dbReference>
<dbReference type="Gene3D" id="3.40.395.10">
    <property type="entry name" value="Adenoviral Proteinase, Chain A"/>
    <property type="match status" value="1"/>
</dbReference>
<evidence type="ECO:0000256" key="3">
    <source>
        <dbReference type="ARBA" id="ARBA00022801"/>
    </source>
</evidence>
<dbReference type="GO" id="GO:0008234">
    <property type="term" value="F:cysteine-type peptidase activity"/>
    <property type="evidence" value="ECO:0007669"/>
    <property type="project" value="InterPro"/>
</dbReference>
<dbReference type="InterPro" id="IPR003653">
    <property type="entry name" value="Peptidase_C48_C"/>
</dbReference>
<gene>
    <name evidence="6" type="ORF">Dsin_011592</name>
</gene>
<evidence type="ECO:0000313" key="7">
    <source>
        <dbReference type="Proteomes" id="UP001281410"/>
    </source>
</evidence>
<keyword evidence="3" id="KW-0378">Hydrolase</keyword>
<dbReference type="GO" id="GO:0006508">
    <property type="term" value="P:proteolysis"/>
    <property type="evidence" value="ECO:0007669"/>
    <property type="project" value="UniProtKB-KW"/>
</dbReference>
<reference evidence="6" key="1">
    <citation type="journal article" date="2023" name="Plant J.">
        <title>Genome sequences and population genomics provide insights into the demographic history, inbreeding, and mutation load of two 'living fossil' tree species of Dipteronia.</title>
        <authorList>
            <person name="Feng Y."/>
            <person name="Comes H.P."/>
            <person name="Chen J."/>
            <person name="Zhu S."/>
            <person name="Lu R."/>
            <person name="Zhang X."/>
            <person name="Li P."/>
            <person name="Qiu J."/>
            <person name="Olsen K.M."/>
            <person name="Qiu Y."/>
        </authorList>
    </citation>
    <scope>NUCLEOTIDE SEQUENCE</scope>
    <source>
        <strain evidence="6">NBL</strain>
    </source>
</reference>
<dbReference type="EMBL" id="JANJYJ010000003">
    <property type="protein sequence ID" value="KAK3224567.1"/>
    <property type="molecule type" value="Genomic_DNA"/>
</dbReference>
<evidence type="ECO:0000256" key="4">
    <source>
        <dbReference type="SAM" id="MobiDB-lite"/>
    </source>
</evidence>
<keyword evidence="7" id="KW-1185">Reference proteome</keyword>
<evidence type="ECO:0000259" key="5">
    <source>
        <dbReference type="Pfam" id="PF02902"/>
    </source>
</evidence>
<dbReference type="Proteomes" id="UP001281410">
    <property type="component" value="Unassembled WGS sequence"/>
</dbReference>
<dbReference type="InterPro" id="IPR038765">
    <property type="entry name" value="Papain-like_cys_pep_sf"/>
</dbReference>
<keyword evidence="2" id="KW-0645">Protease</keyword>
<feature type="domain" description="Ubiquitin-like protease family profile" evidence="5">
    <location>
        <begin position="127"/>
        <end position="250"/>
    </location>
</feature>
<sequence length="258" mass="30135">MLGMPMTYHQICDSMLEMRNVGYNNNISDDDTGEVDFSTLFLERTLVGKDDRVVIHYWALQLMDNLDAFNNFTWGTFIYIKTFDFLSTCIVNRGNKHKERLESPTKQKVERPSRFGQSKQYPSGPCFAMPLSKKQFKHETYKWNGEMTDYVIGKKPVEAREHWRKVNGILFPTNVNENHWVAIAFDLKKRVIKVYDSLLAINTELEIANWTSCLGKMLPSLLVHTMSDIYNDALPFSVQRPEKDIPNQRNRYTTNELM</sequence>
<evidence type="ECO:0000256" key="1">
    <source>
        <dbReference type="ARBA" id="ARBA00005234"/>
    </source>
</evidence>
<dbReference type="SUPFAM" id="SSF54001">
    <property type="entry name" value="Cysteine proteinases"/>
    <property type="match status" value="1"/>
</dbReference>
<feature type="compositionally biased region" description="Basic and acidic residues" evidence="4">
    <location>
        <begin position="100"/>
        <end position="113"/>
    </location>
</feature>
<comment type="caution">
    <text evidence="6">The sequence shown here is derived from an EMBL/GenBank/DDBJ whole genome shotgun (WGS) entry which is preliminary data.</text>
</comment>